<proteinExistence type="predicted"/>
<feature type="transmembrane region" description="Helical" evidence="1">
    <location>
        <begin position="188"/>
        <end position="205"/>
    </location>
</feature>
<protein>
    <submittedName>
        <fullName evidence="2">Uncharacterized protein</fullName>
    </submittedName>
</protein>
<keyword evidence="3" id="KW-1185">Reference proteome</keyword>
<organism evidence="2 3">
    <name type="scientific">Oceanirhabdus seepicola</name>
    <dbReference type="NCBI Taxonomy" id="2828781"/>
    <lineage>
        <taxon>Bacteria</taxon>
        <taxon>Bacillati</taxon>
        <taxon>Bacillota</taxon>
        <taxon>Clostridia</taxon>
        <taxon>Eubacteriales</taxon>
        <taxon>Clostridiaceae</taxon>
        <taxon>Oceanirhabdus</taxon>
    </lineage>
</organism>
<feature type="transmembrane region" description="Helical" evidence="1">
    <location>
        <begin position="109"/>
        <end position="133"/>
    </location>
</feature>
<feature type="transmembrane region" description="Helical" evidence="1">
    <location>
        <begin position="65"/>
        <end position="88"/>
    </location>
</feature>
<keyword evidence="1" id="KW-0472">Membrane</keyword>
<reference evidence="2" key="1">
    <citation type="journal article" date="2021" name="mSystems">
        <title>Bacteria and Archaea Synergistically Convert Glycine Betaine to Biogenic Methane in the Formosa Cold Seep of the South China Sea.</title>
        <authorList>
            <person name="Li L."/>
            <person name="Zhang W."/>
            <person name="Zhang S."/>
            <person name="Song L."/>
            <person name="Sun Q."/>
            <person name="Zhang H."/>
            <person name="Xiang H."/>
            <person name="Dong X."/>
        </authorList>
    </citation>
    <scope>NUCLEOTIDE SEQUENCE</scope>
    <source>
        <strain evidence="2">ZWT</strain>
    </source>
</reference>
<reference evidence="2" key="2">
    <citation type="submission" date="2021-04" db="EMBL/GenBank/DDBJ databases">
        <authorList>
            <person name="Dong X."/>
        </authorList>
    </citation>
    <scope>NUCLEOTIDE SEQUENCE</scope>
    <source>
        <strain evidence="2">ZWT</strain>
    </source>
</reference>
<evidence type="ECO:0000256" key="1">
    <source>
        <dbReference type="SAM" id="Phobius"/>
    </source>
</evidence>
<gene>
    <name evidence="2" type="ORF">KDK92_17780</name>
</gene>
<feature type="transmembrane region" description="Helical" evidence="1">
    <location>
        <begin position="164"/>
        <end position="183"/>
    </location>
</feature>
<evidence type="ECO:0000313" key="3">
    <source>
        <dbReference type="Proteomes" id="UP001056429"/>
    </source>
</evidence>
<accession>A0A9J6P6Z5</accession>
<dbReference type="AlphaFoldDB" id="A0A9J6P6Z5"/>
<dbReference type="Proteomes" id="UP001056429">
    <property type="component" value="Unassembled WGS sequence"/>
</dbReference>
<feature type="transmembrane region" description="Helical" evidence="1">
    <location>
        <begin position="20"/>
        <end position="43"/>
    </location>
</feature>
<evidence type="ECO:0000313" key="2">
    <source>
        <dbReference type="EMBL" id="MCM1991589.1"/>
    </source>
</evidence>
<feature type="transmembrane region" description="Helical" evidence="1">
    <location>
        <begin position="228"/>
        <end position="247"/>
    </location>
</feature>
<keyword evidence="1" id="KW-0812">Transmembrane</keyword>
<dbReference type="RefSeq" id="WP_250860732.1">
    <property type="nucleotide sequence ID" value="NZ_JAGSOJ010000004.1"/>
</dbReference>
<name>A0A9J6P6Z5_9CLOT</name>
<dbReference type="PANTHER" id="PTHR37305">
    <property type="entry name" value="INTEGRAL MEMBRANE PROTEIN-RELATED"/>
    <property type="match status" value="1"/>
</dbReference>
<dbReference type="PANTHER" id="PTHR37305:SF1">
    <property type="entry name" value="MEMBRANE PROTEIN"/>
    <property type="match status" value="1"/>
</dbReference>
<comment type="caution">
    <text evidence="2">The sequence shown here is derived from an EMBL/GenBank/DDBJ whole genome shotgun (WGS) entry which is preliminary data.</text>
</comment>
<keyword evidence="1" id="KW-1133">Transmembrane helix</keyword>
<dbReference type="EMBL" id="JAGSOJ010000004">
    <property type="protein sequence ID" value="MCM1991589.1"/>
    <property type="molecule type" value="Genomic_DNA"/>
</dbReference>
<sequence length="254" mass="29069">MKNLVLSELKRVFFRKKFLALIFVSIMYLVLSAGLMLVCRVGFYDPNITMEVNRLNFSVHLLRDFHFYFLIVLFPIIFVECFCGEIASGKFRMFITRPYSKTKIILSKVIVGAIVSGIILLGSLIIFTALGYIKLPYVETTRFFNIDKEFTAIGSFIYSLKFYALEWFILMGLMSIVATLSVLIRNSVVVFLGTIASIVFTLYISEKFLYFLESNKAIFDTLAGDGSFIIYNGLVVIVGMVITVILFNKRDYLY</sequence>